<feature type="compositionally biased region" description="Basic and acidic residues" evidence="1">
    <location>
        <begin position="80"/>
        <end position="89"/>
    </location>
</feature>
<feature type="compositionally biased region" description="Acidic residues" evidence="1">
    <location>
        <begin position="442"/>
        <end position="453"/>
    </location>
</feature>
<protein>
    <submittedName>
        <fullName evidence="2">Uncharacterized protein</fullName>
    </submittedName>
</protein>
<keyword evidence="3" id="KW-1185">Reference proteome</keyword>
<reference evidence="2 3" key="1">
    <citation type="journal article" date="2015" name="Genome Biol. Evol.">
        <title>Comparative Genomics of a Bacterivorous Green Alga Reveals Evolutionary Causalities and Consequences of Phago-Mixotrophic Mode of Nutrition.</title>
        <authorList>
            <person name="Burns J.A."/>
            <person name="Paasch A."/>
            <person name="Narechania A."/>
            <person name="Kim E."/>
        </authorList>
    </citation>
    <scope>NUCLEOTIDE SEQUENCE [LARGE SCALE GENOMIC DNA]</scope>
    <source>
        <strain evidence="2 3">PLY_AMNH</strain>
    </source>
</reference>
<feature type="region of interest" description="Disordered" evidence="1">
    <location>
        <begin position="80"/>
        <end position="130"/>
    </location>
</feature>
<feature type="region of interest" description="Disordered" evidence="1">
    <location>
        <begin position="436"/>
        <end position="483"/>
    </location>
</feature>
<evidence type="ECO:0000313" key="2">
    <source>
        <dbReference type="EMBL" id="KAK3273782.1"/>
    </source>
</evidence>
<proteinExistence type="predicted"/>
<gene>
    <name evidence="2" type="ORF">CYMTET_17992</name>
</gene>
<dbReference type="AlphaFoldDB" id="A0AAE0L6L0"/>
<dbReference type="Proteomes" id="UP001190700">
    <property type="component" value="Unassembled WGS sequence"/>
</dbReference>
<feature type="compositionally biased region" description="Acidic residues" evidence="1">
    <location>
        <begin position="461"/>
        <end position="476"/>
    </location>
</feature>
<feature type="compositionally biased region" description="Basic and acidic residues" evidence="1">
    <location>
        <begin position="99"/>
        <end position="108"/>
    </location>
</feature>
<feature type="compositionally biased region" description="Low complexity" evidence="1">
    <location>
        <begin position="293"/>
        <end position="303"/>
    </location>
</feature>
<evidence type="ECO:0000256" key="1">
    <source>
        <dbReference type="SAM" id="MobiDB-lite"/>
    </source>
</evidence>
<comment type="caution">
    <text evidence="2">The sequence shown here is derived from an EMBL/GenBank/DDBJ whole genome shotgun (WGS) entry which is preliminary data.</text>
</comment>
<organism evidence="2 3">
    <name type="scientific">Cymbomonas tetramitiformis</name>
    <dbReference type="NCBI Taxonomy" id="36881"/>
    <lineage>
        <taxon>Eukaryota</taxon>
        <taxon>Viridiplantae</taxon>
        <taxon>Chlorophyta</taxon>
        <taxon>Pyramimonadophyceae</taxon>
        <taxon>Pyramimonadales</taxon>
        <taxon>Pyramimonadaceae</taxon>
        <taxon>Cymbomonas</taxon>
    </lineage>
</organism>
<dbReference type="InterPro" id="IPR052055">
    <property type="entry name" value="Hepadnavirus_pol/RT"/>
</dbReference>
<dbReference type="PANTHER" id="PTHR33050">
    <property type="entry name" value="REVERSE TRANSCRIPTASE DOMAIN-CONTAINING PROTEIN"/>
    <property type="match status" value="1"/>
</dbReference>
<feature type="region of interest" description="Disordered" evidence="1">
    <location>
        <begin position="242"/>
        <end position="303"/>
    </location>
</feature>
<dbReference type="EMBL" id="LGRX02008256">
    <property type="protein sequence ID" value="KAK3273782.1"/>
    <property type="molecule type" value="Genomic_DNA"/>
</dbReference>
<evidence type="ECO:0000313" key="3">
    <source>
        <dbReference type="Proteomes" id="UP001190700"/>
    </source>
</evidence>
<feature type="compositionally biased region" description="Polar residues" evidence="1">
    <location>
        <begin position="243"/>
        <end position="256"/>
    </location>
</feature>
<dbReference type="PANTHER" id="PTHR33050:SF7">
    <property type="entry name" value="RIBONUCLEASE H"/>
    <property type="match status" value="1"/>
</dbReference>
<name>A0AAE0L6L0_9CHLO</name>
<accession>A0AAE0L6L0</accession>
<sequence>MKGTQEKVDLLMTCKPREPEQDGLTFVKMCQRREMQLNTGKVVTDEELRTFIEDCVERLRIKAIRGSIKKVDAVTDGQHGDIENKKKADAPSPSKKIKKEVNAAERAKKPSYNNAPPPAQQPEGGAGNAKPKCRRCFGGGFHEKQPEQCRAGYKHVKLEPGYHEGKLSANKWWEVENAAIRMYNLKNCFKNSDWGILVTDWQQLPNEEKDKYRATQAPVDKKNPTVKAEALKAEYRGMVAARQTASRAGSVRSQVLSEDDGSDEELTGSVAERDEHSSRLHEVNHREAPGPSPAAATSSSVTSTAAGDVDVDAFADELHTLSLEVGAAACVNQEEKTMMIAAPAVALGSTQKMRGFPVKTPEEFDAEAQVPRAPAADEMQREVQRMASLLKSTRKAFHKMTVGMVRQGYITAPRDIETLVELADAGQLPMPAALAADRGDCEGDTGEDEEDPESLVSGSDSDAEEIPLDEMSEDVVDQPKKRRTSITAASAAIQGSHDVEDFSVKGRAHAGNMGAQAYELLKERMLSGLTEEQITAMAQVQPVCKLLNDKLAQGMALVAAGGLLMLYNAILLDTGANCNIIPIRTVKQLRLTIFDAETGARVARCDGSPAEFTKYYYVDVILAAGLWWRQEHCDLARWYKLNSLDESGFLVNLEKSVLKPMQRLAFLGMGIDSVRGLFYTPQQKWDSLQSRITAALRTRRVKIRGLASIAGKVKPWPRLCGTNCK</sequence>
<feature type="compositionally biased region" description="Acidic residues" evidence="1">
    <location>
        <begin position="257"/>
        <end position="266"/>
    </location>
</feature>
<feature type="compositionally biased region" description="Basic and acidic residues" evidence="1">
    <location>
        <begin position="271"/>
        <end position="288"/>
    </location>
</feature>